<dbReference type="GO" id="GO:0045944">
    <property type="term" value="P:positive regulation of transcription by RNA polymerase II"/>
    <property type="evidence" value="ECO:0007669"/>
    <property type="project" value="TreeGrafter"/>
</dbReference>
<dbReference type="PROSITE" id="PS50088">
    <property type="entry name" value="ANK_REPEAT"/>
    <property type="match status" value="4"/>
</dbReference>
<dbReference type="InterPro" id="IPR036036">
    <property type="entry name" value="SOCS_box-like_dom_sf"/>
</dbReference>
<keyword evidence="4" id="KW-0964">Secreted</keyword>
<protein>
    <submittedName>
        <fullName evidence="14">Ankyrin-2</fullName>
    </submittedName>
</protein>
<comment type="subcellular location">
    <subcellularLocation>
        <location evidence="2">Secreted</location>
    </subcellularLocation>
    <subcellularLocation>
        <location evidence="1">Target cell membrane</location>
    </subcellularLocation>
</comment>
<feature type="repeat" description="ANK" evidence="12">
    <location>
        <begin position="233"/>
        <end position="267"/>
    </location>
</feature>
<keyword evidence="8" id="KW-0677">Repeat</keyword>
<keyword evidence="7" id="KW-0528">Neurotoxin</keyword>
<comment type="caution">
    <text evidence="14">The sequence shown here is derived from an EMBL/GenBank/DDBJ whole genome shotgun (WGS) entry which is preliminary data.</text>
</comment>
<organism evidence="14 15">
    <name type="scientific">Caerostris darwini</name>
    <dbReference type="NCBI Taxonomy" id="1538125"/>
    <lineage>
        <taxon>Eukaryota</taxon>
        <taxon>Metazoa</taxon>
        <taxon>Ecdysozoa</taxon>
        <taxon>Arthropoda</taxon>
        <taxon>Chelicerata</taxon>
        <taxon>Arachnida</taxon>
        <taxon>Araneae</taxon>
        <taxon>Araneomorphae</taxon>
        <taxon>Entelegynae</taxon>
        <taxon>Araneoidea</taxon>
        <taxon>Araneidae</taxon>
        <taxon>Caerostris</taxon>
    </lineage>
</organism>
<gene>
    <name evidence="14" type="primary">ANK2_11</name>
    <name evidence="14" type="ORF">CDAR_399821</name>
</gene>
<dbReference type="GO" id="GO:0005576">
    <property type="term" value="C:extracellular region"/>
    <property type="evidence" value="ECO:0007669"/>
    <property type="project" value="UniProtKB-SubCell"/>
</dbReference>
<evidence type="ECO:0000256" key="5">
    <source>
        <dbReference type="ARBA" id="ARBA00022537"/>
    </source>
</evidence>
<dbReference type="CDD" id="cd03587">
    <property type="entry name" value="SOCS"/>
    <property type="match status" value="1"/>
</dbReference>
<keyword evidence="11" id="KW-0472">Membrane</keyword>
<evidence type="ECO:0000259" key="13">
    <source>
        <dbReference type="PROSITE" id="PS50225"/>
    </source>
</evidence>
<evidence type="ECO:0000256" key="12">
    <source>
        <dbReference type="PROSITE-ProRule" id="PRU00023"/>
    </source>
</evidence>
<evidence type="ECO:0000313" key="15">
    <source>
        <dbReference type="Proteomes" id="UP001054837"/>
    </source>
</evidence>
<keyword evidence="15" id="KW-1185">Reference proteome</keyword>
<dbReference type="GO" id="GO:0044218">
    <property type="term" value="C:other organism cell membrane"/>
    <property type="evidence" value="ECO:0007669"/>
    <property type="project" value="UniProtKB-KW"/>
</dbReference>
<dbReference type="PANTHER" id="PTHR24193:SF121">
    <property type="entry name" value="ADA2A-CONTAINING COMPLEX COMPONENT 3, ISOFORM D"/>
    <property type="match status" value="1"/>
</dbReference>
<keyword evidence="6" id="KW-0800">Toxin</keyword>
<evidence type="ECO:0000256" key="10">
    <source>
        <dbReference type="ARBA" id="ARBA00023043"/>
    </source>
</evidence>
<dbReference type="InterPro" id="IPR050663">
    <property type="entry name" value="Ankyrin-SOCS_Box"/>
</dbReference>
<keyword evidence="10 12" id="KW-0040">ANK repeat</keyword>
<keyword evidence="11" id="KW-1053">Target membrane</keyword>
<dbReference type="SUPFAM" id="SSF158235">
    <property type="entry name" value="SOCS box-like"/>
    <property type="match status" value="1"/>
</dbReference>
<keyword evidence="9" id="KW-0638">Presynaptic neurotoxin</keyword>
<keyword evidence="3" id="KW-0268">Exocytosis</keyword>
<name>A0AAV4S6M7_9ARAC</name>
<dbReference type="InterPro" id="IPR002110">
    <property type="entry name" value="Ankyrin_rpt"/>
</dbReference>
<evidence type="ECO:0000256" key="1">
    <source>
        <dbReference type="ARBA" id="ARBA00004175"/>
    </source>
</evidence>
<dbReference type="GO" id="GO:0044231">
    <property type="term" value="C:host cell presynaptic membrane"/>
    <property type="evidence" value="ECO:0007669"/>
    <property type="project" value="UniProtKB-KW"/>
</dbReference>
<evidence type="ECO:0000256" key="2">
    <source>
        <dbReference type="ARBA" id="ARBA00004613"/>
    </source>
</evidence>
<dbReference type="Pfam" id="PF07525">
    <property type="entry name" value="SOCS_box"/>
    <property type="match status" value="1"/>
</dbReference>
<accession>A0AAV4S6M7</accession>
<feature type="repeat" description="ANK" evidence="12">
    <location>
        <begin position="310"/>
        <end position="342"/>
    </location>
</feature>
<feature type="repeat" description="ANK" evidence="12">
    <location>
        <begin position="132"/>
        <end position="164"/>
    </location>
</feature>
<dbReference type="InterPro" id="IPR001496">
    <property type="entry name" value="SOCS_box"/>
</dbReference>
<dbReference type="GO" id="GO:0090729">
    <property type="term" value="F:toxin activity"/>
    <property type="evidence" value="ECO:0007669"/>
    <property type="project" value="UniProtKB-KW"/>
</dbReference>
<dbReference type="PROSITE" id="PS50225">
    <property type="entry name" value="SOCS"/>
    <property type="match status" value="1"/>
</dbReference>
<dbReference type="Pfam" id="PF12796">
    <property type="entry name" value="Ank_2"/>
    <property type="match status" value="2"/>
</dbReference>
<dbReference type="GO" id="GO:0006887">
    <property type="term" value="P:exocytosis"/>
    <property type="evidence" value="ECO:0007669"/>
    <property type="project" value="UniProtKB-KW"/>
</dbReference>
<dbReference type="EMBL" id="BPLQ01007303">
    <property type="protein sequence ID" value="GIY29305.1"/>
    <property type="molecule type" value="Genomic_DNA"/>
</dbReference>
<dbReference type="Gene3D" id="1.25.40.20">
    <property type="entry name" value="Ankyrin repeat-containing domain"/>
    <property type="match status" value="1"/>
</dbReference>
<dbReference type="Pfam" id="PF13637">
    <property type="entry name" value="Ank_4"/>
    <property type="match status" value="1"/>
</dbReference>
<dbReference type="PANTHER" id="PTHR24193">
    <property type="entry name" value="ANKYRIN REPEAT PROTEIN"/>
    <property type="match status" value="1"/>
</dbReference>
<dbReference type="GO" id="GO:0005634">
    <property type="term" value="C:nucleus"/>
    <property type="evidence" value="ECO:0007669"/>
    <property type="project" value="TreeGrafter"/>
</dbReference>
<evidence type="ECO:0000256" key="7">
    <source>
        <dbReference type="ARBA" id="ARBA00022699"/>
    </source>
</evidence>
<evidence type="ECO:0000256" key="11">
    <source>
        <dbReference type="ARBA" id="ARBA00023298"/>
    </source>
</evidence>
<evidence type="ECO:0000256" key="8">
    <source>
        <dbReference type="ARBA" id="ARBA00022737"/>
    </source>
</evidence>
<dbReference type="AlphaFoldDB" id="A0AAV4S6M7"/>
<keyword evidence="5" id="KW-1052">Target cell membrane</keyword>
<dbReference type="SMART" id="SM00969">
    <property type="entry name" value="SOCS_box"/>
    <property type="match status" value="1"/>
</dbReference>
<evidence type="ECO:0000256" key="3">
    <source>
        <dbReference type="ARBA" id="ARBA00022483"/>
    </source>
</evidence>
<reference evidence="14 15" key="1">
    <citation type="submission" date="2021-06" db="EMBL/GenBank/DDBJ databases">
        <title>Caerostris darwini draft genome.</title>
        <authorList>
            <person name="Kono N."/>
            <person name="Arakawa K."/>
        </authorList>
    </citation>
    <scope>NUCLEOTIDE SEQUENCE [LARGE SCALE GENOMIC DNA]</scope>
</reference>
<feature type="repeat" description="ANK" evidence="12">
    <location>
        <begin position="200"/>
        <end position="232"/>
    </location>
</feature>
<dbReference type="SMART" id="SM00248">
    <property type="entry name" value="ANK"/>
    <property type="match status" value="8"/>
</dbReference>
<evidence type="ECO:0000256" key="4">
    <source>
        <dbReference type="ARBA" id="ARBA00022525"/>
    </source>
</evidence>
<dbReference type="GO" id="GO:0000976">
    <property type="term" value="F:transcription cis-regulatory region binding"/>
    <property type="evidence" value="ECO:0007669"/>
    <property type="project" value="TreeGrafter"/>
</dbReference>
<dbReference type="InterPro" id="IPR036770">
    <property type="entry name" value="Ankyrin_rpt-contain_sf"/>
</dbReference>
<feature type="domain" description="SOCS box" evidence="13">
    <location>
        <begin position="412"/>
        <end position="452"/>
    </location>
</feature>
<evidence type="ECO:0000313" key="14">
    <source>
        <dbReference type="EMBL" id="GIY29305.1"/>
    </source>
</evidence>
<evidence type="ECO:0000256" key="9">
    <source>
        <dbReference type="ARBA" id="ARBA00023028"/>
    </source>
</evidence>
<dbReference type="SUPFAM" id="SSF48403">
    <property type="entry name" value="Ankyrin repeat"/>
    <property type="match status" value="1"/>
</dbReference>
<dbReference type="GO" id="GO:0035556">
    <property type="term" value="P:intracellular signal transduction"/>
    <property type="evidence" value="ECO:0007669"/>
    <property type="project" value="InterPro"/>
</dbReference>
<sequence>MFSKNNGARCDTKFKSLLHIQLSVPANRKITFFSPAQEKNVLQEFKINFSSGDFIDWKKMEKKPWIVCAEFLKAIEEKNFKTVNRILDAGFDIDTELKVQRTAISICASNGWYEIAHLLMTRGCSLSLKTDKGETPLHLAVQRSDFNLVELLLENRADVTSVDHLKKTVLHHACQMGCLRITTLLAEYSNSNIINMKDGRSKTPLMYACHKGCLPMITCLLSKGAKVNESDLKGNSPLIHAISNQLCSPEMIRVLLDAGADIHHSNSGNETALLYACRIFSQNSMYNSNVRDILLLLIESGSDVKAKNRLCETALHLAVGFQDEILIRKLLNYGADVNATTSINMVPLVCACKRGPHEIISLLIDAGARFNFGFQQKYIWTRWPLPADEFNNPCGKFVSLILNLMDKFNEGPPPLKNLCRNTIRKSLPKSIENSALCLPLPMSLIRYILFSD</sequence>
<dbReference type="PROSITE" id="PS50297">
    <property type="entry name" value="ANK_REP_REGION"/>
    <property type="match status" value="3"/>
</dbReference>
<dbReference type="Proteomes" id="UP001054837">
    <property type="component" value="Unassembled WGS sequence"/>
</dbReference>
<evidence type="ECO:0000256" key="6">
    <source>
        <dbReference type="ARBA" id="ARBA00022656"/>
    </source>
</evidence>
<proteinExistence type="predicted"/>
<dbReference type="PRINTS" id="PR01415">
    <property type="entry name" value="ANKYRIN"/>
</dbReference>